<dbReference type="AlphaFoldDB" id="A0A1I7NCJ0"/>
<keyword evidence="4 8" id="KW-0560">Oxidoreductase</keyword>
<protein>
    <submittedName>
        <fullName evidence="9">Cytochrome P450</fullName>
    </submittedName>
</protein>
<dbReference type="GO" id="GO:0004497">
    <property type="term" value="F:monooxygenase activity"/>
    <property type="evidence" value="ECO:0007669"/>
    <property type="project" value="UniProtKB-KW"/>
</dbReference>
<dbReference type="STRING" id="51670.SAMN04488557_1575"/>
<dbReference type="OrthoDB" id="9764248at2"/>
<dbReference type="Pfam" id="PF00067">
    <property type="entry name" value="p450"/>
    <property type="match status" value="1"/>
</dbReference>
<evidence type="ECO:0000256" key="7">
    <source>
        <dbReference type="PIRSR" id="PIRSR602401-1"/>
    </source>
</evidence>
<evidence type="ECO:0000256" key="1">
    <source>
        <dbReference type="ARBA" id="ARBA00010617"/>
    </source>
</evidence>
<dbReference type="RefSeq" id="WP_092866821.1">
    <property type="nucleotide sequence ID" value="NZ_FPCH01000002.1"/>
</dbReference>
<dbReference type="InterPro" id="IPR036396">
    <property type="entry name" value="Cyt_P450_sf"/>
</dbReference>
<dbReference type="EMBL" id="FPCH01000002">
    <property type="protein sequence ID" value="SFV32369.1"/>
    <property type="molecule type" value="Genomic_DNA"/>
</dbReference>
<gene>
    <name evidence="9" type="ORF">SAMN04488557_1575</name>
</gene>
<evidence type="ECO:0000256" key="6">
    <source>
        <dbReference type="ARBA" id="ARBA00023033"/>
    </source>
</evidence>
<dbReference type="GO" id="GO:0020037">
    <property type="term" value="F:heme binding"/>
    <property type="evidence" value="ECO:0007669"/>
    <property type="project" value="InterPro"/>
</dbReference>
<evidence type="ECO:0000256" key="8">
    <source>
        <dbReference type="RuleBase" id="RU000461"/>
    </source>
</evidence>
<dbReference type="GO" id="GO:0016705">
    <property type="term" value="F:oxidoreductase activity, acting on paired donors, with incorporation or reduction of molecular oxygen"/>
    <property type="evidence" value="ECO:0007669"/>
    <property type="project" value="InterPro"/>
</dbReference>
<reference evidence="10" key="1">
    <citation type="submission" date="2016-10" db="EMBL/GenBank/DDBJ databases">
        <authorList>
            <person name="Varghese N."/>
            <person name="Submissions S."/>
        </authorList>
    </citation>
    <scope>NUCLEOTIDE SEQUENCE [LARGE SCALE GENOMIC DNA]</scope>
    <source>
        <strain evidence="10">DSM 1565</strain>
    </source>
</reference>
<dbReference type="InterPro" id="IPR017972">
    <property type="entry name" value="Cyt_P450_CS"/>
</dbReference>
<dbReference type="GO" id="GO:0005506">
    <property type="term" value="F:iron ion binding"/>
    <property type="evidence" value="ECO:0007669"/>
    <property type="project" value="InterPro"/>
</dbReference>
<organism evidence="9 10">
    <name type="scientific">Hyphomicrobium facile</name>
    <dbReference type="NCBI Taxonomy" id="51670"/>
    <lineage>
        <taxon>Bacteria</taxon>
        <taxon>Pseudomonadati</taxon>
        <taxon>Pseudomonadota</taxon>
        <taxon>Alphaproteobacteria</taxon>
        <taxon>Hyphomicrobiales</taxon>
        <taxon>Hyphomicrobiaceae</taxon>
        <taxon>Hyphomicrobium</taxon>
    </lineage>
</organism>
<comment type="similarity">
    <text evidence="1 8">Belongs to the cytochrome P450 family.</text>
</comment>
<dbReference type="PRINTS" id="PR00463">
    <property type="entry name" value="EP450I"/>
</dbReference>
<keyword evidence="10" id="KW-1185">Reference proteome</keyword>
<dbReference type="InterPro" id="IPR002401">
    <property type="entry name" value="Cyt_P450_E_grp-I"/>
</dbReference>
<dbReference type="PROSITE" id="PS00086">
    <property type="entry name" value="CYTOCHROME_P450"/>
    <property type="match status" value="1"/>
</dbReference>
<evidence type="ECO:0000256" key="2">
    <source>
        <dbReference type="ARBA" id="ARBA00022617"/>
    </source>
</evidence>
<dbReference type="Proteomes" id="UP000199423">
    <property type="component" value="Unassembled WGS sequence"/>
</dbReference>
<evidence type="ECO:0000313" key="9">
    <source>
        <dbReference type="EMBL" id="SFV32369.1"/>
    </source>
</evidence>
<evidence type="ECO:0000313" key="10">
    <source>
        <dbReference type="Proteomes" id="UP000199423"/>
    </source>
</evidence>
<evidence type="ECO:0000256" key="5">
    <source>
        <dbReference type="ARBA" id="ARBA00023004"/>
    </source>
</evidence>
<name>A0A1I7NCJ0_9HYPH</name>
<keyword evidence="6 8" id="KW-0503">Monooxygenase</keyword>
<keyword evidence="5 7" id="KW-0408">Iron</keyword>
<dbReference type="SUPFAM" id="SSF48264">
    <property type="entry name" value="Cytochrome P450"/>
    <property type="match status" value="1"/>
</dbReference>
<feature type="binding site" description="axial binding residue" evidence="7">
    <location>
        <position position="397"/>
    </location>
    <ligand>
        <name>heme</name>
        <dbReference type="ChEBI" id="CHEBI:30413"/>
    </ligand>
    <ligandPart>
        <name>Fe</name>
        <dbReference type="ChEBI" id="CHEBI:18248"/>
    </ligandPart>
</feature>
<dbReference type="InterPro" id="IPR001128">
    <property type="entry name" value="Cyt_P450"/>
</dbReference>
<dbReference type="PANTHER" id="PTHR24291">
    <property type="entry name" value="CYTOCHROME P450 FAMILY 4"/>
    <property type="match status" value="1"/>
</dbReference>
<dbReference type="PANTHER" id="PTHR24291:SF50">
    <property type="entry name" value="BIFUNCTIONAL ALBAFLAVENONE MONOOXYGENASE_TERPENE SYNTHASE"/>
    <property type="match status" value="1"/>
</dbReference>
<dbReference type="PRINTS" id="PR00385">
    <property type="entry name" value="P450"/>
</dbReference>
<evidence type="ECO:0000256" key="4">
    <source>
        <dbReference type="ARBA" id="ARBA00023002"/>
    </source>
</evidence>
<dbReference type="InterPro" id="IPR050196">
    <property type="entry name" value="Cytochrome_P450_Monoox"/>
</dbReference>
<keyword evidence="3 7" id="KW-0479">Metal-binding</keyword>
<sequence length="449" mass="50187">MSRSITIAKAGLPPGPKGTLIGGNISQIGPRRVDFFLDLARTYGSIASFRAGRWRLFLVSDPELIQQVLVTDARHYIKHFGARAFKPILGNGLVTSEGDFWLSQRRLMQPAFLKAQVLSYAPIMAELANAMVSKWSPGQAVDLEYEFSVLTSAIALKTLFGLDDQGDHEGVYRSLMEAFDLLTIRLDATFTLPISFPTPANIKIRRAVARVIDLIDDFIARGRSRPLGNDLLSTMIMAQREDGSRMTDQQLRDEAMTLYLAGYETTALTLTWSWYLLSQHPSAERKLADEWARVLGGRTPTANDLAALPYTSAVINEAMRLYPPVYAIGREATTDLELGGYRVKRGYTILMSQWVSHRDPKYFPDPERFLPERWLDGLTTRLPKFAYYPFGGGQRLCIGSHFATMEAAIVLAAVGQKYRFTIAPDAVIDIKPQITLPPKYGMPATLELR</sequence>
<accession>A0A1I7NCJ0</accession>
<keyword evidence="2 7" id="KW-0349">Heme</keyword>
<proteinExistence type="inferred from homology"/>
<comment type="cofactor">
    <cofactor evidence="7">
        <name>heme</name>
        <dbReference type="ChEBI" id="CHEBI:30413"/>
    </cofactor>
</comment>
<dbReference type="Gene3D" id="1.10.630.10">
    <property type="entry name" value="Cytochrome P450"/>
    <property type="match status" value="1"/>
</dbReference>
<dbReference type="CDD" id="cd20620">
    <property type="entry name" value="CYP132-like"/>
    <property type="match status" value="1"/>
</dbReference>
<evidence type="ECO:0000256" key="3">
    <source>
        <dbReference type="ARBA" id="ARBA00022723"/>
    </source>
</evidence>